<dbReference type="PANTHER" id="PTHR32432">
    <property type="entry name" value="CELL DIVISION PROTEIN FTSA-RELATED"/>
    <property type="match status" value="1"/>
</dbReference>
<dbReference type="SMART" id="SM00842">
    <property type="entry name" value="FtsA"/>
    <property type="match status" value="1"/>
</dbReference>
<dbReference type="AlphaFoldDB" id="A0A2T4N1A3"/>
<dbReference type="NCBIfam" id="TIGR01175">
    <property type="entry name" value="pilM"/>
    <property type="match status" value="1"/>
</dbReference>
<name>A0A2T4N1A3_AERVE</name>
<proteinExistence type="predicted"/>
<evidence type="ECO:0000259" key="1">
    <source>
        <dbReference type="SMART" id="SM00842"/>
    </source>
</evidence>
<dbReference type="Gene3D" id="3.30.1490.300">
    <property type="match status" value="1"/>
</dbReference>
<dbReference type="EMBL" id="PZKL01000032">
    <property type="protein sequence ID" value="PTH80567.1"/>
    <property type="molecule type" value="Genomic_DNA"/>
</dbReference>
<dbReference type="GO" id="GO:0051301">
    <property type="term" value="P:cell division"/>
    <property type="evidence" value="ECO:0007669"/>
    <property type="project" value="InterPro"/>
</dbReference>
<dbReference type="InterPro" id="IPR043129">
    <property type="entry name" value="ATPase_NBD"/>
</dbReference>
<organism evidence="2 3">
    <name type="scientific">Aeromonas veronii</name>
    <dbReference type="NCBI Taxonomy" id="654"/>
    <lineage>
        <taxon>Bacteria</taxon>
        <taxon>Pseudomonadati</taxon>
        <taxon>Pseudomonadota</taxon>
        <taxon>Gammaproteobacteria</taxon>
        <taxon>Aeromonadales</taxon>
        <taxon>Aeromonadaceae</taxon>
        <taxon>Aeromonas</taxon>
    </lineage>
</organism>
<protein>
    <submittedName>
        <fullName evidence="2">Pilus assembly protein PilM</fullName>
    </submittedName>
</protein>
<dbReference type="InterPro" id="IPR003494">
    <property type="entry name" value="SHS2_FtsA"/>
</dbReference>
<dbReference type="Pfam" id="PF11104">
    <property type="entry name" value="PilM_2"/>
    <property type="match status" value="1"/>
</dbReference>
<dbReference type="SUPFAM" id="SSF53067">
    <property type="entry name" value="Actin-like ATPase domain"/>
    <property type="match status" value="2"/>
</dbReference>
<accession>A0A2T4N1A3</accession>
<dbReference type="PANTHER" id="PTHR32432:SF3">
    <property type="entry name" value="ETHANOLAMINE UTILIZATION PROTEIN EUTJ"/>
    <property type="match status" value="1"/>
</dbReference>
<gene>
    <name evidence="2" type="ORF">DAA48_13080</name>
</gene>
<dbReference type="Proteomes" id="UP000241986">
    <property type="component" value="Unassembled WGS sequence"/>
</dbReference>
<dbReference type="PIRSF" id="PIRSF019169">
    <property type="entry name" value="PilM"/>
    <property type="match status" value="1"/>
</dbReference>
<dbReference type="CDD" id="cd24049">
    <property type="entry name" value="ASKHA_NBD_PilM"/>
    <property type="match status" value="1"/>
</dbReference>
<dbReference type="InterPro" id="IPR005883">
    <property type="entry name" value="PilM"/>
</dbReference>
<sequence length="357" mass="38525">MDVYMFGLFNKGSLLPLVGIDFGSQTIKAVTLSGRPGKLHLESVADIATPKGTLVDYQLQDIERVSQSLKTLKRLIPTHSDYAATAVTGSNVITKVIQIDARLSDKELESQVQLEAEQIIPFPLDEVSLDFEVLSTNNSEDRQDVLLSAARTESVNGRVSALAEAGIAVKVVDVGAHALGRAVVACLPELLESERPIGVIDIGASAMTFAALVKGEVIYSRLQNFGGDQYSQALSSFYGMTLDEAEQAKTKGTLPVDHELDVLMPHINSLLQQVRRNIQLFCSSSGYRDIAKLVLTGGGSLLPGLLVQVKEEVNCEVLHPDLFALFGKPKGEAELVHGAKYMTAFGLALRSFTPCQI</sequence>
<comment type="caution">
    <text evidence="2">The sequence shown here is derived from an EMBL/GenBank/DDBJ whole genome shotgun (WGS) entry which is preliminary data.</text>
</comment>
<dbReference type="Gene3D" id="3.30.420.40">
    <property type="match status" value="2"/>
</dbReference>
<dbReference type="InterPro" id="IPR050696">
    <property type="entry name" value="FtsA/MreB"/>
</dbReference>
<feature type="domain" description="SHS2" evidence="1">
    <location>
        <begin position="17"/>
        <end position="183"/>
    </location>
</feature>
<evidence type="ECO:0000313" key="3">
    <source>
        <dbReference type="Proteomes" id="UP000241986"/>
    </source>
</evidence>
<evidence type="ECO:0000313" key="2">
    <source>
        <dbReference type="EMBL" id="PTH80567.1"/>
    </source>
</evidence>
<reference evidence="2 3" key="1">
    <citation type="submission" date="2018-03" db="EMBL/GenBank/DDBJ databases">
        <title>Aeromonas veronii whole genome sequencing and analysis.</title>
        <authorList>
            <person name="Xie H."/>
            <person name="Liu T."/>
            <person name="Wang K."/>
        </authorList>
    </citation>
    <scope>NUCLEOTIDE SEQUENCE [LARGE SCALE GENOMIC DNA]</scope>
    <source>
        <strain evidence="2 3">XH.VA.1</strain>
    </source>
</reference>